<comment type="function">
    <text evidence="3 4">Binds specifically to cytosolic chaperonin (c-CPN) and transfers target proteins to it. Binds to nascent polypeptide chain and promotes folding in an environment in which there are many competing pathways for nonnative proteins.</text>
</comment>
<evidence type="ECO:0000256" key="4">
    <source>
        <dbReference type="PIRNR" id="PIRNR016477"/>
    </source>
</evidence>
<dbReference type="GO" id="GO:0005737">
    <property type="term" value="C:cytoplasm"/>
    <property type="evidence" value="ECO:0000318"/>
    <property type="project" value="GO_Central"/>
</dbReference>
<dbReference type="OMA" id="KFGRAIN"/>
<dbReference type="CDD" id="cd23165">
    <property type="entry name" value="Prefoldin_4"/>
    <property type="match status" value="1"/>
</dbReference>
<feature type="region of interest" description="Disordered" evidence="6">
    <location>
        <begin position="30"/>
        <end position="49"/>
    </location>
</feature>
<dbReference type="AlphaFoldDB" id="Q6CI49"/>
<dbReference type="FunFam" id="1.10.287.370:FF:000005">
    <property type="entry name" value="Prefoldin subunit 4"/>
    <property type="match status" value="1"/>
</dbReference>
<evidence type="ECO:0000256" key="6">
    <source>
        <dbReference type="SAM" id="MobiDB-lite"/>
    </source>
</evidence>
<dbReference type="HOGENOM" id="CLU_130032_1_0_1"/>
<accession>Q6CI49</accession>
<dbReference type="GO" id="GO:0006457">
    <property type="term" value="P:protein folding"/>
    <property type="evidence" value="ECO:0000318"/>
    <property type="project" value="GO_Central"/>
</dbReference>
<comment type="similarity">
    <text evidence="1 4">Belongs to the prefoldin subunit beta family.</text>
</comment>
<gene>
    <name evidence="7" type="ORF">YALI0_A01738g</name>
</gene>
<dbReference type="Proteomes" id="UP000001300">
    <property type="component" value="Chromosome A"/>
</dbReference>
<evidence type="ECO:0000313" key="8">
    <source>
        <dbReference type="Proteomes" id="UP000001300"/>
    </source>
</evidence>
<dbReference type="PIRSF" id="PIRSF016477">
    <property type="entry name" value="Prefoldin_subunit_4"/>
    <property type="match status" value="1"/>
</dbReference>
<dbReference type="SUPFAM" id="SSF46579">
    <property type="entry name" value="Prefoldin"/>
    <property type="match status" value="1"/>
</dbReference>
<dbReference type="InParanoid" id="Q6CI49"/>
<dbReference type="STRING" id="284591.Q6CI49"/>
<dbReference type="EMBL" id="CR382127">
    <property type="protein sequence ID" value="CAG83585.1"/>
    <property type="molecule type" value="Genomic_DNA"/>
</dbReference>
<comment type="subunit">
    <text evidence="4">Heterohexamer of two PFD-alpha type and four PFD-beta type subunits.</text>
</comment>
<dbReference type="GO" id="GO:0051082">
    <property type="term" value="F:unfolded protein binding"/>
    <property type="evidence" value="ECO:0000318"/>
    <property type="project" value="GO_Central"/>
</dbReference>
<evidence type="ECO:0000256" key="1">
    <source>
        <dbReference type="ARBA" id="ARBA00008045"/>
    </source>
</evidence>
<keyword evidence="8" id="KW-1185">Reference proteome</keyword>
<feature type="coiled-coil region" evidence="5">
    <location>
        <begin position="85"/>
        <end position="119"/>
    </location>
</feature>
<keyword evidence="2 4" id="KW-0143">Chaperone</keyword>
<evidence type="ECO:0000313" key="7">
    <source>
        <dbReference type="EMBL" id="CAG83585.1"/>
    </source>
</evidence>
<dbReference type="GO" id="GO:0016272">
    <property type="term" value="C:prefoldin complex"/>
    <property type="evidence" value="ECO:0000318"/>
    <property type="project" value="GO_Central"/>
</dbReference>
<dbReference type="OrthoDB" id="10250441at2759"/>
<sequence>MSEGLLDEGTEVKDVEVLREDQDRINRFSSLNTQMDHLEDDEKESSTSKEYLDDLIMEMELMDEDETVKFKIGDAFVDIPQSEAMVRLEKQQEEVDAKLDKTQSRMSEIRDEMEELKKHLYAKFGNSISLER</sequence>
<evidence type="ECO:0000256" key="2">
    <source>
        <dbReference type="ARBA" id="ARBA00023186"/>
    </source>
</evidence>
<dbReference type="FunCoup" id="Q6CI49">
    <property type="interactions" value="745"/>
</dbReference>
<keyword evidence="5" id="KW-0175">Coiled coil</keyword>
<dbReference type="PANTHER" id="PTHR21100:SF9">
    <property type="entry name" value="PREFOLDIN SUBUNIT 4"/>
    <property type="match status" value="1"/>
</dbReference>
<dbReference type="PANTHER" id="PTHR21100">
    <property type="entry name" value="PREFOLDIN SUBUNIT 4"/>
    <property type="match status" value="1"/>
</dbReference>
<dbReference type="VEuPathDB" id="FungiDB:YALI0_A01738g"/>
<dbReference type="InterPro" id="IPR002777">
    <property type="entry name" value="PFD_beta-like"/>
</dbReference>
<organism evidence="7 8">
    <name type="scientific">Yarrowia lipolytica (strain CLIB 122 / E 150)</name>
    <name type="common">Yeast</name>
    <name type="synonym">Candida lipolytica</name>
    <dbReference type="NCBI Taxonomy" id="284591"/>
    <lineage>
        <taxon>Eukaryota</taxon>
        <taxon>Fungi</taxon>
        <taxon>Dikarya</taxon>
        <taxon>Ascomycota</taxon>
        <taxon>Saccharomycotina</taxon>
        <taxon>Dipodascomycetes</taxon>
        <taxon>Dipodascales</taxon>
        <taxon>Dipodascales incertae sedis</taxon>
        <taxon>Yarrowia</taxon>
    </lineage>
</organism>
<reference evidence="7 8" key="1">
    <citation type="journal article" date="2004" name="Nature">
        <title>Genome evolution in yeasts.</title>
        <authorList>
            <consortium name="Genolevures"/>
            <person name="Dujon B."/>
            <person name="Sherman D."/>
            <person name="Fischer G."/>
            <person name="Durrens P."/>
            <person name="Casaregola S."/>
            <person name="Lafontaine I."/>
            <person name="de Montigny J."/>
            <person name="Marck C."/>
            <person name="Neuveglise C."/>
            <person name="Talla E."/>
            <person name="Goffard N."/>
            <person name="Frangeul L."/>
            <person name="Aigle M."/>
            <person name="Anthouard V."/>
            <person name="Babour A."/>
            <person name="Barbe V."/>
            <person name="Barnay S."/>
            <person name="Blanchin S."/>
            <person name="Beckerich J.M."/>
            <person name="Beyne E."/>
            <person name="Bleykasten C."/>
            <person name="Boisrame A."/>
            <person name="Boyer J."/>
            <person name="Cattolico L."/>
            <person name="Confanioleri F."/>
            <person name="de Daruvar A."/>
            <person name="Despons L."/>
            <person name="Fabre E."/>
            <person name="Fairhead C."/>
            <person name="Ferry-Dumazet H."/>
            <person name="Groppi A."/>
            <person name="Hantraye F."/>
            <person name="Hennequin C."/>
            <person name="Jauniaux N."/>
            <person name="Joyet P."/>
            <person name="Kachouri R."/>
            <person name="Kerrest A."/>
            <person name="Koszul R."/>
            <person name="Lemaire M."/>
            <person name="Lesur I."/>
            <person name="Ma L."/>
            <person name="Muller H."/>
            <person name="Nicaud J.M."/>
            <person name="Nikolski M."/>
            <person name="Oztas S."/>
            <person name="Ozier-Kalogeropoulos O."/>
            <person name="Pellenz S."/>
            <person name="Potier S."/>
            <person name="Richard G.F."/>
            <person name="Straub M.L."/>
            <person name="Suleau A."/>
            <person name="Swennene D."/>
            <person name="Tekaia F."/>
            <person name="Wesolowski-Louvel M."/>
            <person name="Westhof E."/>
            <person name="Wirth B."/>
            <person name="Zeniou-Meyer M."/>
            <person name="Zivanovic I."/>
            <person name="Bolotin-Fukuhara M."/>
            <person name="Thierry A."/>
            <person name="Bouchier C."/>
            <person name="Caudron B."/>
            <person name="Scarpelli C."/>
            <person name="Gaillardin C."/>
            <person name="Weissenbach J."/>
            <person name="Wincker P."/>
            <person name="Souciet J.L."/>
        </authorList>
    </citation>
    <scope>NUCLEOTIDE SEQUENCE [LARGE SCALE GENOMIC DNA]</scope>
    <source>
        <strain evidence="8">CLIB 122 / E 150</strain>
    </source>
</reference>
<dbReference type="Gene3D" id="1.10.287.370">
    <property type="match status" value="1"/>
</dbReference>
<name>Q6CI49_YARLI</name>
<protein>
    <recommendedName>
        <fullName evidence="4">Prefoldin subunit 4</fullName>
    </recommendedName>
</protein>
<dbReference type="Pfam" id="PF01920">
    <property type="entry name" value="Prefoldin_2"/>
    <property type="match status" value="1"/>
</dbReference>
<evidence type="ECO:0000256" key="3">
    <source>
        <dbReference type="ARBA" id="ARBA00024667"/>
    </source>
</evidence>
<dbReference type="InterPro" id="IPR009053">
    <property type="entry name" value="Prefoldin"/>
</dbReference>
<dbReference type="InterPro" id="IPR016661">
    <property type="entry name" value="PFDN4"/>
</dbReference>
<evidence type="ECO:0000256" key="5">
    <source>
        <dbReference type="SAM" id="Coils"/>
    </source>
</evidence>
<proteinExistence type="inferred from homology"/>